<organism evidence="2 3">
    <name type="scientific">Eumeta variegata</name>
    <name type="common">Bagworm moth</name>
    <name type="synonym">Eumeta japonica</name>
    <dbReference type="NCBI Taxonomy" id="151549"/>
    <lineage>
        <taxon>Eukaryota</taxon>
        <taxon>Metazoa</taxon>
        <taxon>Ecdysozoa</taxon>
        <taxon>Arthropoda</taxon>
        <taxon>Hexapoda</taxon>
        <taxon>Insecta</taxon>
        <taxon>Pterygota</taxon>
        <taxon>Neoptera</taxon>
        <taxon>Endopterygota</taxon>
        <taxon>Lepidoptera</taxon>
        <taxon>Glossata</taxon>
        <taxon>Ditrysia</taxon>
        <taxon>Tineoidea</taxon>
        <taxon>Psychidae</taxon>
        <taxon>Oiketicinae</taxon>
        <taxon>Eumeta</taxon>
    </lineage>
</organism>
<feature type="compositionally biased region" description="Basic and acidic residues" evidence="1">
    <location>
        <begin position="20"/>
        <end position="38"/>
    </location>
</feature>
<sequence>MKVNSQNKVSIDARTPGGQRDLRGGRRTLVRDGADERGAAGQRSGFKSGEIRAPKRESGQPPEVAECAAATATFSVRTRELCVRRACTAATGQGKTRRRSRGAEDPTAAPPPPPPPARLAAASHRRFTTCDSISSAVRADLGVHRALPFAAHAQCTRRIFVRDAFGSILLDEITIH</sequence>
<comment type="caution">
    <text evidence="2">The sequence shown here is derived from an EMBL/GenBank/DDBJ whole genome shotgun (WGS) entry which is preliminary data.</text>
</comment>
<protein>
    <submittedName>
        <fullName evidence="2">Uncharacterized protein</fullName>
    </submittedName>
</protein>
<feature type="compositionally biased region" description="Basic and acidic residues" evidence="1">
    <location>
        <begin position="49"/>
        <end position="58"/>
    </location>
</feature>
<feature type="compositionally biased region" description="Pro residues" evidence="1">
    <location>
        <begin position="108"/>
        <end position="117"/>
    </location>
</feature>
<gene>
    <name evidence="2" type="ORF">EVAR_6616_1</name>
</gene>
<accession>A0A4C1TLN0</accession>
<proteinExistence type="predicted"/>
<dbReference type="AlphaFoldDB" id="A0A4C1TLN0"/>
<dbReference type="EMBL" id="BGZK01000068">
    <property type="protein sequence ID" value="GBP14965.1"/>
    <property type="molecule type" value="Genomic_DNA"/>
</dbReference>
<feature type="region of interest" description="Disordered" evidence="1">
    <location>
        <begin position="1"/>
        <end position="64"/>
    </location>
</feature>
<dbReference type="Proteomes" id="UP000299102">
    <property type="component" value="Unassembled WGS sequence"/>
</dbReference>
<evidence type="ECO:0000256" key="1">
    <source>
        <dbReference type="SAM" id="MobiDB-lite"/>
    </source>
</evidence>
<keyword evidence="3" id="KW-1185">Reference proteome</keyword>
<evidence type="ECO:0000313" key="2">
    <source>
        <dbReference type="EMBL" id="GBP14965.1"/>
    </source>
</evidence>
<feature type="region of interest" description="Disordered" evidence="1">
    <location>
        <begin position="87"/>
        <end position="119"/>
    </location>
</feature>
<name>A0A4C1TLN0_EUMVA</name>
<evidence type="ECO:0000313" key="3">
    <source>
        <dbReference type="Proteomes" id="UP000299102"/>
    </source>
</evidence>
<reference evidence="2 3" key="1">
    <citation type="journal article" date="2019" name="Commun. Biol.">
        <title>The bagworm genome reveals a unique fibroin gene that provides high tensile strength.</title>
        <authorList>
            <person name="Kono N."/>
            <person name="Nakamura H."/>
            <person name="Ohtoshi R."/>
            <person name="Tomita M."/>
            <person name="Numata K."/>
            <person name="Arakawa K."/>
        </authorList>
    </citation>
    <scope>NUCLEOTIDE SEQUENCE [LARGE SCALE GENOMIC DNA]</scope>
</reference>